<proteinExistence type="inferred from homology"/>
<dbReference type="Pfam" id="PF09314">
    <property type="entry name" value="DUF1972"/>
    <property type="match status" value="1"/>
</dbReference>
<dbReference type="InterPro" id="IPR001296">
    <property type="entry name" value="Glyco_trans_1"/>
</dbReference>
<comment type="similarity">
    <text evidence="1">Belongs to the glycosyltransferase group 1 family. Glycosyltransferase 4 subfamily.</text>
</comment>
<gene>
    <name evidence="6" type="ORF">SAMN05216325_12524</name>
</gene>
<feature type="domain" description="Glycosyl transferase family 1" evidence="4">
    <location>
        <begin position="195"/>
        <end position="344"/>
    </location>
</feature>
<dbReference type="EMBL" id="FOCP01000025">
    <property type="protein sequence ID" value="SEN57832.1"/>
    <property type="molecule type" value="Genomic_DNA"/>
</dbReference>
<evidence type="ECO:0000256" key="1">
    <source>
        <dbReference type="ARBA" id="ARBA00009481"/>
    </source>
</evidence>
<dbReference type="Gene3D" id="3.40.50.2000">
    <property type="entry name" value="Glycogen Phosphorylase B"/>
    <property type="match status" value="2"/>
</dbReference>
<organism evidence="6 7">
    <name type="scientific">Nitrosomonas marina</name>
    <dbReference type="NCBI Taxonomy" id="917"/>
    <lineage>
        <taxon>Bacteria</taxon>
        <taxon>Pseudomonadati</taxon>
        <taxon>Pseudomonadota</taxon>
        <taxon>Betaproteobacteria</taxon>
        <taxon>Nitrosomonadales</taxon>
        <taxon>Nitrosomonadaceae</taxon>
        <taxon>Nitrosomonas</taxon>
    </lineage>
</organism>
<evidence type="ECO:0000313" key="7">
    <source>
        <dbReference type="Proteomes" id="UP000199459"/>
    </source>
</evidence>
<dbReference type="PANTHER" id="PTHR12526:SF640">
    <property type="entry name" value="COLANIC ACID BIOSYNTHESIS GLYCOSYLTRANSFERASE WCAL-RELATED"/>
    <property type="match status" value="1"/>
</dbReference>
<dbReference type="SUPFAM" id="SSF53756">
    <property type="entry name" value="UDP-Glycosyltransferase/glycogen phosphorylase"/>
    <property type="match status" value="1"/>
</dbReference>
<dbReference type="GO" id="GO:0016757">
    <property type="term" value="F:glycosyltransferase activity"/>
    <property type="evidence" value="ECO:0007669"/>
    <property type="project" value="UniProtKB-KW"/>
</dbReference>
<evidence type="ECO:0000313" key="6">
    <source>
        <dbReference type="EMBL" id="SEN57832.1"/>
    </source>
</evidence>
<dbReference type="InterPro" id="IPR015393">
    <property type="entry name" value="DUF1972"/>
</dbReference>
<dbReference type="Proteomes" id="UP000199459">
    <property type="component" value="Unassembled WGS sequence"/>
</dbReference>
<name>A0A1H8HNN7_9PROT</name>
<sequence length="368" mass="42189">MKTRKSIRILGTRGIPAQHGGFETFAEHLALYLTRKGWSVTVYCQEKGNGPVYEDKWQDIKLVHFPISYKGAFGTISFDWKTTRHAARHRDGILTLGYNTAIFGIIYRVLGLKNIINMDGLEWQRKKWSYPARLWLYLNERAGCWIGDHLIADHPEIQKHLATRVHPDKITMIPYGAPSVNSASHELLATLKLHPQQYAIVIARPEPENSILEIVTAFSKRSRGIKLVVLGNFNKANPKYRSKVFAAASSEVQFPGAIYDQRMVKALRFYAYLYIHGHQVGGTNPSLVEALGAGMPILAHDNRYNRWVAGKNNYYFSDTHECAQSLDFILENKGLLQTLRQKNRMRHLTCFNWESILAQYEQLLCEHF</sequence>
<protein>
    <submittedName>
        <fullName evidence="6">Glycosyltransferase involved in cell wall bisynthesis</fullName>
    </submittedName>
</protein>
<dbReference type="STRING" id="917.SAMN05216326_13016"/>
<evidence type="ECO:0000259" key="5">
    <source>
        <dbReference type="Pfam" id="PF09314"/>
    </source>
</evidence>
<accession>A0A1H8HNN7</accession>
<dbReference type="AlphaFoldDB" id="A0A1H8HNN7"/>
<keyword evidence="2" id="KW-0328">Glycosyltransferase</keyword>
<evidence type="ECO:0000256" key="2">
    <source>
        <dbReference type="ARBA" id="ARBA00022676"/>
    </source>
</evidence>
<dbReference type="RefSeq" id="WP_090634161.1">
    <property type="nucleotide sequence ID" value="NZ_FOCP01000025.1"/>
</dbReference>
<reference evidence="6 7" key="1">
    <citation type="submission" date="2016-10" db="EMBL/GenBank/DDBJ databases">
        <authorList>
            <person name="de Groot N.N."/>
        </authorList>
    </citation>
    <scope>NUCLEOTIDE SEQUENCE [LARGE SCALE GENOMIC DNA]</scope>
    <source>
        <strain evidence="6 7">Nm22</strain>
    </source>
</reference>
<keyword evidence="3 6" id="KW-0808">Transferase</keyword>
<dbReference type="OrthoDB" id="9792269at2"/>
<evidence type="ECO:0000256" key="3">
    <source>
        <dbReference type="ARBA" id="ARBA00022679"/>
    </source>
</evidence>
<evidence type="ECO:0000259" key="4">
    <source>
        <dbReference type="Pfam" id="PF00534"/>
    </source>
</evidence>
<dbReference type="PANTHER" id="PTHR12526">
    <property type="entry name" value="GLYCOSYLTRANSFERASE"/>
    <property type="match status" value="1"/>
</dbReference>
<feature type="domain" description="DUF1972" evidence="5">
    <location>
        <begin position="5"/>
        <end position="177"/>
    </location>
</feature>
<dbReference type="Pfam" id="PF00534">
    <property type="entry name" value="Glycos_transf_1"/>
    <property type="match status" value="1"/>
</dbReference>